<name>A0A8J3U5Z6_9ACTN</name>
<evidence type="ECO:0000313" key="1">
    <source>
        <dbReference type="EMBL" id="GII39268.1"/>
    </source>
</evidence>
<dbReference type="Proteomes" id="UP000622547">
    <property type="component" value="Unassembled WGS sequence"/>
</dbReference>
<evidence type="ECO:0000313" key="2">
    <source>
        <dbReference type="Proteomes" id="UP000622547"/>
    </source>
</evidence>
<dbReference type="AlphaFoldDB" id="A0A8J3U5Z6"/>
<dbReference type="EMBL" id="BOOP01000019">
    <property type="protein sequence ID" value="GII39268.1"/>
    <property type="molecule type" value="Genomic_DNA"/>
</dbReference>
<comment type="caution">
    <text evidence="1">The sequence shown here is derived from an EMBL/GenBank/DDBJ whole genome shotgun (WGS) entry which is preliminary data.</text>
</comment>
<reference evidence="1 2" key="1">
    <citation type="submission" date="2021-01" db="EMBL/GenBank/DDBJ databases">
        <title>Whole genome shotgun sequence of Planotetraspora phitsanulokensis NBRC 104273.</title>
        <authorList>
            <person name="Komaki H."/>
            <person name="Tamura T."/>
        </authorList>
    </citation>
    <scope>NUCLEOTIDE SEQUENCE [LARGE SCALE GENOMIC DNA]</scope>
    <source>
        <strain evidence="1 2">NBRC 104273</strain>
    </source>
</reference>
<organism evidence="1 2">
    <name type="scientific">Planotetraspora phitsanulokensis</name>
    <dbReference type="NCBI Taxonomy" id="575192"/>
    <lineage>
        <taxon>Bacteria</taxon>
        <taxon>Bacillati</taxon>
        <taxon>Actinomycetota</taxon>
        <taxon>Actinomycetes</taxon>
        <taxon>Streptosporangiales</taxon>
        <taxon>Streptosporangiaceae</taxon>
        <taxon>Planotetraspora</taxon>
    </lineage>
</organism>
<gene>
    <name evidence="1" type="ORF">Pph01_42710</name>
</gene>
<dbReference type="RefSeq" id="WP_204074847.1">
    <property type="nucleotide sequence ID" value="NZ_BAABHI010000003.1"/>
</dbReference>
<keyword evidence="2" id="KW-1185">Reference proteome</keyword>
<sequence>MSIVDQECVRRLIESADPNVALVFVRGECVIRSLDEIEREIEEAAAGGAKPRRTLVIVRREDIPGVLSGQPVTEERLASLTHCLDNIARDLGA</sequence>
<proteinExistence type="predicted"/>
<accession>A0A8J3U5Z6</accession>
<protein>
    <submittedName>
        <fullName evidence="1">Uncharacterized protein</fullName>
    </submittedName>
</protein>